<dbReference type="InterPro" id="IPR036741">
    <property type="entry name" value="TAFII-230_TBP-bd_sf"/>
</dbReference>
<dbReference type="PANTHER" id="PTHR13900:SF0">
    <property type="entry name" value="TRANSCRIPTION INITIATION FACTOR TFIID SUBUNIT 1"/>
    <property type="match status" value="1"/>
</dbReference>
<dbReference type="InterPro" id="IPR009067">
    <property type="entry name" value="TAF_II_230-bd"/>
</dbReference>
<dbReference type="EMBL" id="CM003380">
    <property type="protein sequence ID" value="KOM56635.1"/>
    <property type="molecule type" value="Genomic_DNA"/>
</dbReference>
<dbReference type="GO" id="GO:0016251">
    <property type="term" value="F:RNA polymerase II general transcription initiation factor activity"/>
    <property type="evidence" value="ECO:0007669"/>
    <property type="project" value="InterPro"/>
</dbReference>
<sequence>MGYDSASPSQDGRDEGKCLQSKLGNCSMGSGSEHVFVRLFWLYAIISGARIGSRIEMFYDSMSDGFEMIDDEEEYEESGKGNRFLGFMFGNVDNSGDLDVDYLDEDAKEHLSALADKLGPSLTDIDLSGKSPQTPPDLVEQGEVCQEKTISCSF</sequence>
<dbReference type="STRING" id="3914.A0A0L9VNJ4"/>
<evidence type="ECO:0000256" key="2">
    <source>
        <dbReference type="ARBA" id="ARBA00023163"/>
    </source>
</evidence>
<feature type="domain" description="TAFII-230 TBP-binding" evidence="3">
    <location>
        <begin position="73"/>
        <end position="118"/>
    </location>
</feature>
<gene>
    <name evidence="4" type="ORF">LR48_Vigan10g252700</name>
</gene>
<dbReference type="GO" id="GO:0017025">
    <property type="term" value="F:TBP-class protein binding"/>
    <property type="evidence" value="ECO:0007669"/>
    <property type="project" value="InterPro"/>
</dbReference>
<dbReference type="PANTHER" id="PTHR13900">
    <property type="entry name" value="TRANSCRIPTION INITIATION FACTOR TFIID"/>
    <property type="match status" value="1"/>
</dbReference>
<evidence type="ECO:0000313" key="5">
    <source>
        <dbReference type="Proteomes" id="UP000053144"/>
    </source>
</evidence>
<accession>A0A0L9VNJ4</accession>
<dbReference type="InterPro" id="IPR040240">
    <property type="entry name" value="TAF1"/>
</dbReference>
<dbReference type="Gramene" id="KOM56635">
    <property type="protein sequence ID" value="KOM56635"/>
    <property type="gene ID" value="LR48_Vigan10g252700"/>
</dbReference>
<protein>
    <recommendedName>
        <fullName evidence="3">TAFII-230 TBP-binding domain-containing protein</fullName>
    </recommendedName>
</protein>
<dbReference type="AlphaFoldDB" id="A0A0L9VNJ4"/>
<dbReference type="Proteomes" id="UP000053144">
    <property type="component" value="Chromosome 10"/>
</dbReference>
<keyword evidence="1" id="KW-0805">Transcription regulation</keyword>
<dbReference type="Pfam" id="PF09247">
    <property type="entry name" value="TBP-binding"/>
    <property type="match status" value="1"/>
</dbReference>
<evidence type="ECO:0000259" key="3">
    <source>
        <dbReference type="Pfam" id="PF09247"/>
    </source>
</evidence>
<dbReference type="GO" id="GO:0051123">
    <property type="term" value="P:RNA polymerase II preinitiation complex assembly"/>
    <property type="evidence" value="ECO:0007669"/>
    <property type="project" value="TreeGrafter"/>
</dbReference>
<dbReference type="GO" id="GO:0004402">
    <property type="term" value="F:histone acetyltransferase activity"/>
    <property type="evidence" value="ECO:0007669"/>
    <property type="project" value="InterPro"/>
</dbReference>
<reference evidence="5" key="1">
    <citation type="journal article" date="2015" name="Proc. Natl. Acad. Sci. U.S.A.">
        <title>Genome sequencing of adzuki bean (Vigna angularis) provides insight into high starch and low fat accumulation and domestication.</title>
        <authorList>
            <person name="Yang K."/>
            <person name="Tian Z."/>
            <person name="Chen C."/>
            <person name="Luo L."/>
            <person name="Zhao B."/>
            <person name="Wang Z."/>
            <person name="Yu L."/>
            <person name="Li Y."/>
            <person name="Sun Y."/>
            <person name="Li W."/>
            <person name="Chen Y."/>
            <person name="Li Y."/>
            <person name="Zhang Y."/>
            <person name="Ai D."/>
            <person name="Zhao J."/>
            <person name="Shang C."/>
            <person name="Ma Y."/>
            <person name="Wu B."/>
            <person name="Wang M."/>
            <person name="Gao L."/>
            <person name="Sun D."/>
            <person name="Zhang P."/>
            <person name="Guo F."/>
            <person name="Wang W."/>
            <person name="Li Y."/>
            <person name="Wang J."/>
            <person name="Varshney R.K."/>
            <person name="Wang J."/>
            <person name="Ling H.Q."/>
            <person name="Wan P."/>
        </authorList>
    </citation>
    <scope>NUCLEOTIDE SEQUENCE</scope>
    <source>
        <strain evidence="5">cv. Jingnong 6</strain>
    </source>
</reference>
<name>A0A0L9VNJ4_PHAAN</name>
<dbReference type="SUPFAM" id="SSF47055">
    <property type="entry name" value="TAF(II)230 TBP-binding fragment"/>
    <property type="match status" value="1"/>
</dbReference>
<keyword evidence="2" id="KW-0804">Transcription</keyword>
<proteinExistence type="predicted"/>
<organism evidence="4 5">
    <name type="scientific">Phaseolus angularis</name>
    <name type="common">Azuki bean</name>
    <name type="synonym">Vigna angularis</name>
    <dbReference type="NCBI Taxonomy" id="3914"/>
    <lineage>
        <taxon>Eukaryota</taxon>
        <taxon>Viridiplantae</taxon>
        <taxon>Streptophyta</taxon>
        <taxon>Embryophyta</taxon>
        <taxon>Tracheophyta</taxon>
        <taxon>Spermatophyta</taxon>
        <taxon>Magnoliopsida</taxon>
        <taxon>eudicotyledons</taxon>
        <taxon>Gunneridae</taxon>
        <taxon>Pentapetalae</taxon>
        <taxon>rosids</taxon>
        <taxon>fabids</taxon>
        <taxon>Fabales</taxon>
        <taxon>Fabaceae</taxon>
        <taxon>Papilionoideae</taxon>
        <taxon>50 kb inversion clade</taxon>
        <taxon>NPAAA clade</taxon>
        <taxon>indigoferoid/millettioid clade</taxon>
        <taxon>Phaseoleae</taxon>
        <taxon>Vigna</taxon>
    </lineage>
</organism>
<evidence type="ECO:0000313" key="4">
    <source>
        <dbReference type="EMBL" id="KOM56635.1"/>
    </source>
</evidence>
<dbReference type="GO" id="GO:0005669">
    <property type="term" value="C:transcription factor TFIID complex"/>
    <property type="evidence" value="ECO:0007669"/>
    <property type="project" value="InterPro"/>
</dbReference>
<dbReference type="Gene3D" id="1.10.1100.10">
    <property type="entry name" value="TAFII-230 TBP-binding domain"/>
    <property type="match status" value="1"/>
</dbReference>
<evidence type="ECO:0000256" key="1">
    <source>
        <dbReference type="ARBA" id="ARBA00023015"/>
    </source>
</evidence>